<name>A0ABV2B2Y1_9GAMM</name>
<keyword evidence="2" id="KW-1185">Reference proteome</keyword>
<sequence>MRRFDRTALGALAWSPGKEDAAAWLLGAEASVDFLRDNATRDELMIYASGGAVLVHGVLAPAKKVTPPDHDDLRGAYLMPEDAWCIQRAWGGDQGHRMYLEPPLSSAGCKSLVGGEKLIYRRSFNAVTKDAPPVELSQKLVHSLGLYWVEERNAYCRLDNRGDIEDVIRVIWFKGPPMEPDMAVVTILIEDLATYMTLAHMALVLKFDFTRFDPKNFDGWHQGPLSGKKSAPDLFYDVGYSANASYANGTMILRSKVTVDQLVQAWREEEDESKKQYAIFKIFDWKNQRQIETSCGPDHLSNYFEKSDKPFEISPAFFRPEVLTRFKNDPEKYDLEDRSIGCRNAWYLKTYDINEAGQVHTYVGYLAKLPYEEQVYWQSFNEWPKAPISKRAYENDFEGKWSSEYDPLQMLKYKIRQLDQNPPAWWKVRGDELIDVVHYPATDSVSEWGDEILALDQLLVEGFLAKPLKTLAVNAGREIEKGWQSLRLLQDYLEARGRVPEEARAVLEPLARLHELRSVLKGHGAPSQRTAASKRARKDHGTLRAQFTALAGECDDTFVSVLRAFDTPIKLG</sequence>
<protein>
    <submittedName>
        <fullName evidence="1">Uncharacterized protein</fullName>
    </submittedName>
</protein>
<evidence type="ECO:0000313" key="1">
    <source>
        <dbReference type="EMBL" id="MES1930262.1"/>
    </source>
</evidence>
<proteinExistence type="predicted"/>
<evidence type="ECO:0000313" key="2">
    <source>
        <dbReference type="Proteomes" id="UP001460888"/>
    </source>
</evidence>
<dbReference type="Proteomes" id="UP001460888">
    <property type="component" value="Unassembled WGS sequence"/>
</dbReference>
<dbReference type="RefSeq" id="WP_353112303.1">
    <property type="nucleotide sequence ID" value="NZ_APND01000004.1"/>
</dbReference>
<gene>
    <name evidence="1" type="ORF">SADO_13443</name>
</gene>
<reference evidence="1 2" key="1">
    <citation type="submission" date="2013-03" db="EMBL/GenBank/DDBJ databases">
        <title>Salinisphaera dokdonensis CL-ES53 Genome Sequencing.</title>
        <authorList>
            <person name="Li C."/>
            <person name="Lai Q."/>
            <person name="Shao Z."/>
        </authorList>
    </citation>
    <scope>NUCLEOTIDE SEQUENCE [LARGE SCALE GENOMIC DNA]</scope>
    <source>
        <strain evidence="1 2">CL-ES53</strain>
    </source>
</reference>
<accession>A0ABV2B2Y1</accession>
<dbReference type="EMBL" id="APND01000004">
    <property type="protein sequence ID" value="MES1930262.1"/>
    <property type="molecule type" value="Genomic_DNA"/>
</dbReference>
<organism evidence="1 2">
    <name type="scientific">Salinisphaera dokdonensis CL-ES53</name>
    <dbReference type="NCBI Taxonomy" id="1304272"/>
    <lineage>
        <taxon>Bacteria</taxon>
        <taxon>Pseudomonadati</taxon>
        <taxon>Pseudomonadota</taxon>
        <taxon>Gammaproteobacteria</taxon>
        <taxon>Salinisphaerales</taxon>
        <taxon>Salinisphaeraceae</taxon>
        <taxon>Salinisphaera</taxon>
    </lineage>
</organism>
<comment type="caution">
    <text evidence="1">The sequence shown here is derived from an EMBL/GenBank/DDBJ whole genome shotgun (WGS) entry which is preliminary data.</text>
</comment>